<comment type="caution">
    <text evidence="2">The sequence shown here is derived from an EMBL/GenBank/DDBJ whole genome shotgun (WGS) entry which is preliminary data.</text>
</comment>
<protein>
    <submittedName>
        <fullName evidence="2">Uncharacterized protein</fullName>
    </submittedName>
</protein>
<organism evidence="2">
    <name type="scientific">Symploca sp. SIO1C4</name>
    <dbReference type="NCBI Taxonomy" id="2607765"/>
    <lineage>
        <taxon>Bacteria</taxon>
        <taxon>Bacillati</taxon>
        <taxon>Cyanobacteriota</taxon>
        <taxon>Cyanophyceae</taxon>
        <taxon>Coleofasciculales</taxon>
        <taxon>Coleofasciculaceae</taxon>
        <taxon>Symploca</taxon>
    </lineage>
</organism>
<evidence type="ECO:0000256" key="1">
    <source>
        <dbReference type="SAM" id="MobiDB-lite"/>
    </source>
</evidence>
<dbReference type="NCBIfam" id="TIGR03804">
    <property type="entry name" value="para_beta_helix"/>
    <property type="match status" value="1"/>
</dbReference>
<dbReference type="AlphaFoldDB" id="A0A6B3NCF4"/>
<reference evidence="2" key="1">
    <citation type="submission" date="2019-11" db="EMBL/GenBank/DDBJ databases">
        <title>Genomic insights into an expanded diversity of filamentous marine cyanobacteria reveals the extraordinary biosynthetic potential of Moorea and Okeania.</title>
        <authorList>
            <person name="Ferreira Leao T."/>
            <person name="Wang M."/>
            <person name="Moss N."/>
            <person name="Da Silva R."/>
            <person name="Sanders J."/>
            <person name="Nurk S."/>
            <person name="Gurevich A."/>
            <person name="Humphrey G."/>
            <person name="Reher R."/>
            <person name="Zhu Q."/>
            <person name="Belda-Ferre P."/>
            <person name="Glukhov E."/>
            <person name="Rex R."/>
            <person name="Dorrestein P.C."/>
            <person name="Knight R."/>
            <person name="Pevzner P."/>
            <person name="Gerwick W.H."/>
            <person name="Gerwick L."/>
        </authorList>
    </citation>
    <scope>NUCLEOTIDE SEQUENCE</scope>
    <source>
        <strain evidence="2">SIO1C4</strain>
    </source>
</reference>
<feature type="compositionally biased region" description="Polar residues" evidence="1">
    <location>
        <begin position="7"/>
        <end position="22"/>
    </location>
</feature>
<sequence>MSAGFFLSSSSNCPVANNTANRGSFFSISA</sequence>
<dbReference type="InterPro" id="IPR022441">
    <property type="entry name" value="Para_beta_helix_rpt-2"/>
</dbReference>
<gene>
    <name evidence="2" type="ORF">F6J89_16780</name>
</gene>
<proteinExistence type="predicted"/>
<feature type="region of interest" description="Disordered" evidence="1">
    <location>
        <begin position="1"/>
        <end position="22"/>
    </location>
</feature>
<accession>A0A6B3NCF4</accession>
<dbReference type="EMBL" id="JAAHFQ010000331">
    <property type="protein sequence ID" value="NER29233.1"/>
    <property type="molecule type" value="Genomic_DNA"/>
</dbReference>
<evidence type="ECO:0000313" key="2">
    <source>
        <dbReference type="EMBL" id="NER29233.1"/>
    </source>
</evidence>
<name>A0A6B3NCF4_9CYAN</name>